<keyword evidence="2" id="KW-1185">Reference proteome</keyword>
<comment type="caution">
    <text evidence="1">The sequence shown here is derived from an EMBL/GenBank/DDBJ whole genome shotgun (WGS) entry which is preliminary data.</text>
</comment>
<sequence length="534" mass="60538">MYFRFSECILCASVLIFFYVRPVFSITYEDAYSLEKESPVFAIPLYEEVAKTSSNSDVRKTASTRLYFLYEKFNKYVPALQYQIRAGTIKNKKGDWSGFVQGLAQSLGVSPYALIGITHSCTKATPQFTRAEQTTVSDAAVTPLQSIPEPYRSLSKKENLPLVRLCYSLKMKTRDYEGWDHVFTYLVEKDLLTKDAALPLWVGSALQSGKGSPYRRIFLSGRSKSLSADSKSDILYLYAKFLRNRGRLEASARYFLMSSSYGNARRGRLESAKNLLLMDRKKEACSFSSETYTGGEEAELLFRKICQISNTDWISSYLPALKILIKENPDPVLAYAIYGGGREGAEYFLSLMNQGISDKDDDGEDDAESNEILSKLLPDEEKNHLPFWDVRDREANLVLSDRTKYICKVIRRPFFGPVSIQPQFCKEALPGNLDTILASVNEDEEDASYAFADLAYLPINAKWIWKDSPIPDGPNPLDVTSSTPVTGPLSILGPWNLDYIVYRKVLKRTYAEIRKGNEYYIISVKPSSILWEKQ</sequence>
<evidence type="ECO:0000313" key="2">
    <source>
        <dbReference type="Proteomes" id="UP000094669"/>
    </source>
</evidence>
<evidence type="ECO:0000313" key="1">
    <source>
        <dbReference type="EMBL" id="PNV75053.1"/>
    </source>
</evidence>
<protein>
    <recommendedName>
        <fullName evidence="3">Tetratricopeptide repeat protein</fullName>
    </recommendedName>
</protein>
<proteinExistence type="predicted"/>
<evidence type="ECO:0008006" key="3">
    <source>
        <dbReference type="Google" id="ProtNLM"/>
    </source>
</evidence>
<reference evidence="1" key="1">
    <citation type="submission" date="2018-01" db="EMBL/GenBank/DDBJ databases">
        <title>Genomic characterization of Leptospira inadai serogroup Lyme isolated from captured rat in Brazil and comparative analysis with human reference strain.</title>
        <authorList>
            <person name="Moreno L.Z."/>
            <person name="Loureiro A.P."/>
            <person name="Miraglia F."/>
            <person name="Kremer F.S."/>
            <person name="Eslabao M.R."/>
            <person name="Dellagostin O.A."/>
            <person name="Lilenbaum W."/>
            <person name="Moreno A.M."/>
        </authorList>
    </citation>
    <scope>NUCLEOTIDE SEQUENCE [LARGE SCALE GENOMIC DNA]</scope>
    <source>
        <strain evidence="1">M34/99</strain>
    </source>
</reference>
<name>A0ABX4YIF1_9LEPT</name>
<dbReference type="EMBL" id="MCRM02000009">
    <property type="protein sequence ID" value="PNV75053.1"/>
    <property type="molecule type" value="Genomic_DNA"/>
</dbReference>
<dbReference type="RefSeq" id="WP_010414958.1">
    <property type="nucleotide sequence ID" value="NZ_MCRM02000009.1"/>
</dbReference>
<dbReference type="Proteomes" id="UP000094669">
    <property type="component" value="Unassembled WGS sequence"/>
</dbReference>
<organism evidence="1 2">
    <name type="scientific">Leptospira inadai serovar Lyme</name>
    <dbReference type="NCBI Taxonomy" id="293084"/>
    <lineage>
        <taxon>Bacteria</taxon>
        <taxon>Pseudomonadati</taxon>
        <taxon>Spirochaetota</taxon>
        <taxon>Spirochaetia</taxon>
        <taxon>Leptospirales</taxon>
        <taxon>Leptospiraceae</taxon>
        <taxon>Leptospira</taxon>
    </lineage>
</organism>
<gene>
    <name evidence="1" type="ORF">BES34_010855</name>
</gene>
<accession>A0ABX4YIF1</accession>